<dbReference type="STRING" id="985895.E4ZXR1"/>
<evidence type="ECO:0000313" key="3">
    <source>
        <dbReference type="EMBL" id="CBX96156.1"/>
    </source>
</evidence>
<dbReference type="InParanoid" id="E4ZXR1"/>
<evidence type="ECO:0000259" key="2">
    <source>
        <dbReference type="PROSITE" id="PS50076"/>
    </source>
</evidence>
<gene>
    <name evidence="3" type="ORF">LEMA_P110750.1</name>
</gene>
<protein>
    <recommendedName>
        <fullName evidence="2">J domain-containing protein</fullName>
    </recommendedName>
</protein>
<sequence>MSTTDADAILALAASTALPGETPHRETDDTTPSPRPFTRSQALSAASAKPETSDRLRQTKRKARRQRASDFAVFIDPPTSTDGSRATGPAPKRSKTAPRIALSVRTTASANSTPMPSPRTPETPFPFSCEDPLWENIENYGPSSSMPTALSSSGVPSENGPFVTTPSAGPPPHRSTRRLGARLASSSTRRSPALPRSMELYSILGLSDFDVGSEEITAAYRRAAFEHHPDRANENNREEATVAMQQLNAARDLLLNEGSRRQYHIDGRVPWANTV</sequence>
<feature type="domain" description="J" evidence="2">
    <location>
        <begin position="199"/>
        <end position="267"/>
    </location>
</feature>
<dbReference type="OrthoDB" id="10250354at2759"/>
<evidence type="ECO:0000313" key="4">
    <source>
        <dbReference type="Proteomes" id="UP000002668"/>
    </source>
</evidence>
<feature type="compositionally biased region" description="Low complexity" evidence="1">
    <location>
        <begin position="143"/>
        <end position="153"/>
    </location>
</feature>
<dbReference type="eggNOG" id="ENOG502RQG9">
    <property type="taxonomic scope" value="Eukaryota"/>
</dbReference>
<dbReference type="PROSITE" id="PS50076">
    <property type="entry name" value="DNAJ_2"/>
    <property type="match status" value="1"/>
</dbReference>
<proteinExistence type="predicted"/>
<evidence type="ECO:0000256" key="1">
    <source>
        <dbReference type="SAM" id="MobiDB-lite"/>
    </source>
</evidence>
<organism evidence="4">
    <name type="scientific">Leptosphaeria maculans (strain JN3 / isolate v23.1.3 / race Av1-4-5-6-7-8)</name>
    <name type="common">Blackleg fungus</name>
    <name type="synonym">Phoma lingam</name>
    <dbReference type="NCBI Taxonomy" id="985895"/>
    <lineage>
        <taxon>Eukaryota</taxon>
        <taxon>Fungi</taxon>
        <taxon>Dikarya</taxon>
        <taxon>Ascomycota</taxon>
        <taxon>Pezizomycotina</taxon>
        <taxon>Dothideomycetes</taxon>
        <taxon>Pleosporomycetidae</taxon>
        <taxon>Pleosporales</taxon>
        <taxon>Pleosporineae</taxon>
        <taxon>Leptosphaeriaceae</taxon>
        <taxon>Plenodomus</taxon>
        <taxon>Plenodomus lingam/Leptosphaeria maculans species complex</taxon>
    </lineage>
</organism>
<feature type="compositionally biased region" description="Polar residues" evidence="1">
    <location>
        <begin position="104"/>
        <end position="114"/>
    </location>
</feature>
<dbReference type="InterPro" id="IPR001623">
    <property type="entry name" value="DnaJ_domain"/>
</dbReference>
<keyword evidence="4" id="KW-1185">Reference proteome</keyword>
<dbReference type="Proteomes" id="UP000002668">
    <property type="component" value="Genome"/>
</dbReference>
<dbReference type="SMART" id="SM00271">
    <property type="entry name" value="DnaJ"/>
    <property type="match status" value="1"/>
</dbReference>
<accession>E4ZXR1</accession>
<dbReference type="InterPro" id="IPR036869">
    <property type="entry name" value="J_dom_sf"/>
</dbReference>
<dbReference type="InterPro" id="IPR050817">
    <property type="entry name" value="DjlA_DnaK_co-chaperone"/>
</dbReference>
<dbReference type="EMBL" id="FP929128">
    <property type="protein sequence ID" value="CBX96156.1"/>
    <property type="molecule type" value="Genomic_DNA"/>
</dbReference>
<dbReference type="AlphaFoldDB" id="E4ZXR1"/>
<feature type="region of interest" description="Disordered" evidence="1">
    <location>
        <begin position="1"/>
        <end position="191"/>
    </location>
</feature>
<dbReference type="CDD" id="cd06257">
    <property type="entry name" value="DnaJ"/>
    <property type="match status" value="1"/>
</dbReference>
<dbReference type="SUPFAM" id="SSF46565">
    <property type="entry name" value="Chaperone J-domain"/>
    <property type="match status" value="1"/>
</dbReference>
<feature type="compositionally biased region" description="Low complexity" evidence="1">
    <location>
        <begin position="1"/>
        <end position="18"/>
    </location>
</feature>
<dbReference type="RefSeq" id="XP_003839635.1">
    <property type="nucleotide sequence ID" value="XM_003839587.1"/>
</dbReference>
<feature type="compositionally biased region" description="Pro residues" evidence="1">
    <location>
        <begin position="115"/>
        <end position="124"/>
    </location>
</feature>
<dbReference type="PANTHER" id="PTHR24074">
    <property type="entry name" value="CO-CHAPERONE PROTEIN DJLA"/>
    <property type="match status" value="1"/>
</dbReference>
<dbReference type="GeneID" id="13289652"/>
<name>E4ZXR1_LEPMJ</name>
<dbReference type="Pfam" id="PF00226">
    <property type="entry name" value="DnaJ"/>
    <property type="match status" value="1"/>
</dbReference>
<dbReference type="VEuPathDB" id="FungiDB:LEMA_P110750.1"/>
<dbReference type="OMA" id="QENRDPN"/>
<dbReference type="HOGENOM" id="CLU_1011904_0_0_1"/>
<reference evidence="4" key="1">
    <citation type="journal article" date="2011" name="Nat. Commun.">
        <title>Effector diversification within compartments of the Leptosphaeria maculans genome affected by Repeat-Induced Point mutations.</title>
        <authorList>
            <person name="Rouxel T."/>
            <person name="Grandaubert J."/>
            <person name="Hane J.K."/>
            <person name="Hoede C."/>
            <person name="van de Wouw A.P."/>
            <person name="Couloux A."/>
            <person name="Dominguez V."/>
            <person name="Anthouard V."/>
            <person name="Bally P."/>
            <person name="Bourras S."/>
            <person name="Cozijnsen A.J."/>
            <person name="Ciuffetti L.M."/>
            <person name="Degrave A."/>
            <person name="Dilmaghani A."/>
            <person name="Duret L."/>
            <person name="Fudal I."/>
            <person name="Goodwin S.B."/>
            <person name="Gout L."/>
            <person name="Glaser N."/>
            <person name="Linglin J."/>
            <person name="Kema G.H.J."/>
            <person name="Lapalu N."/>
            <person name="Lawrence C.B."/>
            <person name="May K."/>
            <person name="Meyer M."/>
            <person name="Ollivier B."/>
            <person name="Poulain J."/>
            <person name="Schoch C.L."/>
            <person name="Simon A."/>
            <person name="Spatafora J.W."/>
            <person name="Stachowiak A."/>
            <person name="Turgeon B.G."/>
            <person name="Tyler B.M."/>
            <person name="Vincent D."/>
            <person name="Weissenbach J."/>
            <person name="Amselem J."/>
            <person name="Quesneville H."/>
            <person name="Oliver R.P."/>
            <person name="Wincker P."/>
            <person name="Balesdent M.-H."/>
            <person name="Howlett B.J."/>
        </authorList>
    </citation>
    <scope>NUCLEOTIDE SEQUENCE [LARGE SCALE GENOMIC DNA]</scope>
    <source>
        <strain evidence="4">JN3 / isolate v23.1.3 / race Av1-4-5-6-7-8</strain>
    </source>
</reference>
<dbReference type="Gene3D" id="1.10.287.110">
    <property type="entry name" value="DnaJ domain"/>
    <property type="match status" value="1"/>
</dbReference>